<accession>A0A3P9QEW6</accession>
<reference evidence="2" key="1">
    <citation type="submission" date="2013-11" db="EMBL/GenBank/DDBJ databases">
        <title>The genomic landscape of the Guanapo guppy.</title>
        <authorList>
            <person name="Kuenstner A."/>
            <person name="Dreyer C."/>
        </authorList>
    </citation>
    <scope>NUCLEOTIDE SEQUENCE</scope>
    <source>
        <strain evidence="2">Guanapo</strain>
    </source>
</reference>
<reference evidence="1" key="3">
    <citation type="submission" date="2025-09" db="UniProtKB">
        <authorList>
            <consortium name="Ensembl"/>
        </authorList>
    </citation>
    <scope>IDENTIFICATION</scope>
    <source>
        <strain evidence="1">Guanapo</strain>
    </source>
</reference>
<name>A0A3P9QEW6_POERE</name>
<organism evidence="1 2">
    <name type="scientific">Poecilia reticulata</name>
    <name type="common">Guppy</name>
    <name type="synonym">Acanthophacelus reticulatus</name>
    <dbReference type="NCBI Taxonomy" id="8081"/>
    <lineage>
        <taxon>Eukaryota</taxon>
        <taxon>Metazoa</taxon>
        <taxon>Chordata</taxon>
        <taxon>Craniata</taxon>
        <taxon>Vertebrata</taxon>
        <taxon>Euteleostomi</taxon>
        <taxon>Actinopterygii</taxon>
        <taxon>Neopterygii</taxon>
        <taxon>Teleostei</taxon>
        <taxon>Neoteleostei</taxon>
        <taxon>Acanthomorphata</taxon>
        <taxon>Ovalentaria</taxon>
        <taxon>Atherinomorphae</taxon>
        <taxon>Cyprinodontiformes</taxon>
        <taxon>Poeciliidae</taxon>
        <taxon>Poeciliinae</taxon>
        <taxon>Poecilia</taxon>
    </lineage>
</organism>
<dbReference type="Ensembl" id="ENSPRET00000033078.1">
    <property type="protein sequence ID" value="ENSPREP00000032706.1"/>
    <property type="gene ID" value="ENSPREG00000022179.1"/>
</dbReference>
<protein>
    <recommendedName>
        <fullName evidence="3">Endonuclease/exonuclease/phosphatase domain-containing protein</fullName>
    </recommendedName>
</protein>
<dbReference type="AlphaFoldDB" id="A0A3P9QEW6"/>
<evidence type="ECO:0008006" key="3">
    <source>
        <dbReference type="Google" id="ProtNLM"/>
    </source>
</evidence>
<dbReference type="GeneTree" id="ENSGT01140000282594"/>
<reference evidence="1" key="2">
    <citation type="submission" date="2025-08" db="UniProtKB">
        <authorList>
            <consortium name="Ensembl"/>
        </authorList>
    </citation>
    <scope>IDENTIFICATION</scope>
    <source>
        <strain evidence="1">Guanapo</strain>
    </source>
</reference>
<proteinExistence type="predicted"/>
<dbReference type="SUPFAM" id="SSF56219">
    <property type="entry name" value="DNase I-like"/>
    <property type="match status" value="1"/>
</dbReference>
<evidence type="ECO:0000313" key="2">
    <source>
        <dbReference type="Proteomes" id="UP000242638"/>
    </source>
</evidence>
<evidence type="ECO:0000313" key="1">
    <source>
        <dbReference type="Ensembl" id="ENSPREP00000032706.1"/>
    </source>
</evidence>
<dbReference type="InterPro" id="IPR036691">
    <property type="entry name" value="Endo/exonu/phosph_ase_sf"/>
</dbReference>
<keyword evidence="2" id="KW-1185">Reference proteome</keyword>
<dbReference type="Gene3D" id="3.60.10.10">
    <property type="entry name" value="Endonuclease/exonuclease/phosphatase"/>
    <property type="match status" value="1"/>
</dbReference>
<dbReference type="Proteomes" id="UP000242638">
    <property type="component" value="Unassembled WGS sequence"/>
</dbReference>
<sequence length="104" mass="11981">MSQHLKFLRWNVKGLNHPVKRRKVFSHIKQFNTDVAFLQDGGRLLTCWKAQCFRSHFQVKARGVSILISQNTPFEEENVVADKHGRFIIVSGKRDLQPCSTGCL</sequence>